<accession>C4IZI0</accession>
<reference evidence="1" key="1">
    <citation type="journal article" date="2009" name="PLoS Genet.">
        <title>Sequencing, mapping, and analysis of 27,455 maize full-length cDNAs.</title>
        <authorList>
            <person name="Soderlund C."/>
            <person name="Descour A."/>
            <person name="Kudrna D."/>
            <person name="Bomhoff M."/>
            <person name="Boyd L."/>
            <person name="Currie J."/>
            <person name="Angelova A."/>
            <person name="Collura K."/>
            <person name="Wissotski M."/>
            <person name="Ashley E."/>
            <person name="Morrow D."/>
            <person name="Fernandes J."/>
            <person name="Walbot V."/>
            <person name="Yu Y."/>
        </authorList>
    </citation>
    <scope>NUCLEOTIDE SEQUENCE</scope>
    <source>
        <strain evidence="1">B73</strain>
    </source>
</reference>
<organism evidence="1">
    <name type="scientific">Zea mays</name>
    <name type="common">Maize</name>
    <dbReference type="NCBI Taxonomy" id="4577"/>
    <lineage>
        <taxon>Eukaryota</taxon>
        <taxon>Viridiplantae</taxon>
        <taxon>Streptophyta</taxon>
        <taxon>Embryophyta</taxon>
        <taxon>Tracheophyta</taxon>
        <taxon>Spermatophyta</taxon>
        <taxon>Magnoliopsida</taxon>
        <taxon>Liliopsida</taxon>
        <taxon>Poales</taxon>
        <taxon>Poaceae</taxon>
        <taxon>PACMAD clade</taxon>
        <taxon>Panicoideae</taxon>
        <taxon>Andropogonodae</taxon>
        <taxon>Andropogoneae</taxon>
        <taxon>Tripsacinae</taxon>
        <taxon>Zea</taxon>
    </lineage>
</organism>
<dbReference type="AlphaFoldDB" id="C4IZI0"/>
<protein>
    <submittedName>
        <fullName evidence="1">Uncharacterized protein</fullName>
    </submittedName>
</protein>
<proteinExistence type="evidence at transcript level"/>
<evidence type="ECO:0000313" key="1">
    <source>
        <dbReference type="EMBL" id="ACR34330.1"/>
    </source>
</evidence>
<name>C4IZI0_MAIZE</name>
<sequence length="105" mass="11495">MNITCHTISQFLNRNGFSIDPSPLNFQNSHIKDLASHGLKDKVFTFHNWQLLTSSLKQFACHLLLNQQQPSQSAGALNGSSGLTLPASSLRLPASQHPGQCHLCT</sequence>
<reference evidence="1" key="2">
    <citation type="submission" date="2012-06" db="EMBL/GenBank/DDBJ databases">
        <authorList>
            <person name="Yu Y."/>
            <person name="Currie J."/>
            <person name="Lomeli R."/>
            <person name="Angelova A."/>
            <person name="Collura K."/>
            <person name="Wissotski M."/>
            <person name="Campos D."/>
            <person name="Kudrna D."/>
            <person name="Golser W."/>
            <person name="Ashely E."/>
            <person name="Descour A."/>
            <person name="Fernandes J."/>
            <person name="Soderlund C."/>
            <person name="Walbot V."/>
        </authorList>
    </citation>
    <scope>NUCLEOTIDE SEQUENCE</scope>
    <source>
        <strain evidence="1">B73</strain>
    </source>
</reference>
<dbReference type="EMBL" id="BT083977">
    <property type="protein sequence ID" value="ACR34330.1"/>
    <property type="molecule type" value="mRNA"/>
</dbReference>